<accession>A0AB74U568</accession>
<evidence type="ECO:0000313" key="2">
    <source>
        <dbReference type="EMBL" id="XCJ79046.1"/>
    </source>
</evidence>
<dbReference type="SUPFAM" id="SSF53850">
    <property type="entry name" value="Periplasmic binding protein-like II"/>
    <property type="match status" value="1"/>
</dbReference>
<feature type="signal peptide" evidence="1">
    <location>
        <begin position="1"/>
        <end position="23"/>
    </location>
</feature>
<sequence length="140" mass="15262">MIRVRACLLIALLTLTLTLPAKADIAIVVEAGSGVGQLTRSEVVNIFMGRYRKLPNGNPALPLDVAPLKVRFYRALVNKNLAEINAYWARLVFSGEASPPQQVTTAVEMRQLVAHNPSAVGYLDSREVGDDLHVVLILSE</sequence>
<name>A0AB74U568_9GAMM</name>
<proteinExistence type="predicted"/>
<feature type="chain" id="PRO_5044502688" description="Phosphate ABC transporter substrate-binding protein" evidence="1">
    <location>
        <begin position="24"/>
        <end position="140"/>
    </location>
</feature>
<dbReference type="RefSeq" id="WP_353980005.1">
    <property type="nucleotide sequence ID" value="NZ_CP159578.1"/>
</dbReference>
<protein>
    <recommendedName>
        <fullName evidence="3">Phosphate ABC transporter substrate-binding protein</fullName>
    </recommendedName>
</protein>
<organism evidence="2">
    <name type="scientific">Salinicola endophyticus</name>
    <dbReference type="NCBI Taxonomy" id="1949083"/>
    <lineage>
        <taxon>Bacteria</taxon>
        <taxon>Pseudomonadati</taxon>
        <taxon>Pseudomonadota</taxon>
        <taxon>Gammaproteobacteria</taxon>
        <taxon>Oceanospirillales</taxon>
        <taxon>Halomonadaceae</taxon>
        <taxon>Salinicola</taxon>
    </lineage>
</organism>
<evidence type="ECO:0000256" key="1">
    <source>
        <dbReference type="SAM" id="SignalP"/>
    </source>
</evidence>
<dbReference type="AlphaFoldDB" id="A0AB74U568"/>
<dbReference type="EMBL" id="CP159578">
    <property type="protein sequence ID" value="XCJ79046.1"/>
    <property type="molecule type" value="Genomic_DNA"/>
</dbReference>
<evidence type="ECO:0008006" key="3">
    <source>
        <dbReference type="Google" id="ProtNLM"/>
    </source>
</evidence>
<reference evidence="2" key="1">
    <citation type="submission" date="2024-06" db="EMBL/GenBank/DDBJ databases">
        <title>Complete genome of Salinicola endophyticus HNIBRBA4755.</title>
        <authorList>
            <person name="Shin S.Y."/>
            <person name="Kang H."/>
            <person name="Song J."/>
        </authorList>
    </citation>
    <scope>NUCLEOTIDE SEQUENCE</scope>
    <source>
        <strain evidence="2">HNIBRBA4755</strain>
    </source>
</reference>
<gene>
    <name evidence="2" type="ORF">ABV408_16605</name>
</gene>
<dbReference type="Gene3D" id="3.40.190.10">
    <property type="entry name" value="Periplasmic binding protein-like II"/>
    <property type="match status" value="1"/>
</dbReference>
<keyword evidence="1" id="KW-0732">Signal</keyword>